<feature type="transmembrane region" description="Helical" evidence="9">
    <location>
        <begin position="16"/>
        <end position="39"/>
    </location>
</feature>
<dbReference type="PRINTS" id="PR00952">
    <property type="entry name" value="TYPE3IMQPROT"/>
</dbReference>
<organism evidence="10 11">
    <name type="scientific">Anaerolinea thermolimosa</name>
    <dbReference type="NCBI Taxonomy" id="229919"/>
    <lineage>
        <taxon>Bacteria</taxon>
        <taxon>Bacillati</taxon>
        <taxon>Chloroflexota</taxon>
        <taxon>Anaerolineae</taxon>
        <taxon>Anaerolineales</taxon>
        <taxon>Anaerolineaceae</taxon>
        <taxon>Anaerolinea</taxon>
    </lineage>
</organism>
<evidence type="ECO:0000256" key="3">
    <source>
        <dbReference type="ARBA" id="ARBA00021718"/>
    </source>
</evidence>
<dbReference type="NCBIfam" id="TIGR01402">
    <property type="entry name" value="fliQ"/>
    <property type="match status" value="1"/>
</dbReference>
<reference evidence="10 11" key="1">
    <citation type="journal article" date="2018" name="Nat. Biotechnol.">
        <title>A standardized bacterial taxonomy based on genome phylogeny substantially revises the tree of life.</title>
        <authorList>
            <person name="Parks D.H."/>
            <person name="Chuvochina M."/>
            <person name="Waite D.W."/>
            <person name="Rinke C."/>
            <person name="Skarshewski A."/>
            <person name="Chaumeil P.A."/>
            <person name="Hugenholtz P."/>
        </authorList>
    </citation>
    <scope>NUCLEOTIDE SEQUENCE [LARGE SCALE GENOMIC DNA]</scope>
    <source>
        <strain evidence="10">UBA8781</strain>
    </source>
</reference>
<dbReference type="GO" id="GO:0009306">
    <property type="term" value="P:protein secretion"/>
    <property type="evidence" value="ECO:0007669"/>
    <property type="project" value="InterPro"/>
</dbReference>
<name>A0A3D1JCF8_9CHLR</name>
<evidence type="ECO:0000256" key="8">
    <source>
        <dbReference type="ARBA" id="ARBA00023143"/>
    </source>
</evidence>
<dbReference type="RefSeq" id="WP_062195028.1">
    <property type="nucleotide sequence ID" value="NZ_DF967965.1"/>
</dbReference>
<dbReference type="Proteomes" id="UP000264141">
    <property type="component" value="Unassembled WGS sequence"/>
</dbReference>
<sequence length="89" mass="9379">MTESYVLSLAQDAVSITLLLAGPVLLVSLLIGSLVSLVQAATSINEATMTFVPKIIGIVAVLLLLGSWMLQQILVFTTNLFNSLPGLAH</sequence>
<keyword evidence="10" id="KW-0969">Cilium</keyword>
<keyword evidence="10" id="KW-0282">Flagellum</keyword>
<dbReference type="EMBL" id="DPBP01000002">
    <property type="protein sequence ID" value="HCE16269.1"/>
    <property type="molecule type" value="Genomic_DNA"/>
</dbReference>
<evidence type="ECO:0000256" key="5">
    <source>
        <dbReference type="ARBA" id="ARBA00022692"/>
    </source>
</evidence>
<evidence type="ECO:0000256" key="1">
    <source>
        <dbReference type="ARBA" id="ARBA00004651"/>
    </source>
</evidence>
<evidence type="ECO:0000256" key="4">
    <source>
        <dbReference type="ARBA" id="ARBA00022475"/>
    </source>
</evidence>
<evidence type="ECO:0000256" key="6">
    <source>
        <dbReference type="ARBA" id="ARBA00022989"/>
    </source>
</evidence>
<keyword evidence="10" id="KW-0966">Cell projection</keyword>
<dbReference type="AlphaFoldDB" id="A0A3D1JCF8"/>
<dbReference type="PANTHER" id="PTHR34040:SF2">
    <property type="entry name" value="FLAGELLAR BIOSYNTHETIC PROTEIN FLIQ"/>
    <property type="match status" value="1"/>
</dbReference>
<evidence type="ECO:0000313" key="11">
    <source>
        <dbReference type="Proteomes" id="UP000264141"/>
    </source>
</evidence>
<gene>
    <name evidence="9 10" type="primary">fliQ</name>
    <name evidence="10" type="ORF">DEQ80_00280</name>
</gene>
<evidence type="ECO:0000256" key="9">
    <source>
        <dbReference type="RuleBase" id="RU364090"/>
    </source>
</evidence>
<keyword evidence="4 9" id="KW-1003">Cell membrane</keyword>
<keyword evidence="6 9" id="KW-1133">Transmembrane helix</keyword>
<feature type="transmembrane region" description="Helical" evidence="9">
    <location>
        <begin position="51"/>
        <end position="70"/>
    </location>
</feature>
<evidence type="ECO:0000313" key="10">
    <source>
        <dbReference type="EMBL" id="HCE16269.1"/>
    </source>
</evidence>
<comment type="similarity">
    <text evidence="2 9">Belongs to the FliQ/MopD/SpaQ family.</text>
</comment>
<dbReference type="STRING" id="229919.GCA_001050195_02759"/>
<evidence type="ECO:0000256" key="2">
    <source>
        <dbReference type="ARBA" id="ARBA00006156"/>
    </source>
</evidence>
<dbReference type="GO" id="GO:0005886">
    <property type="term" value="C:plasma membrane"/>
    <property type="evidence" value="ECO:0007669"/>
    <property type="project" value="UniProtKB-SubCell"/>
</dbReference>
<comment type="subcellular location">
    <subcellularLocation>
        <location evidence="1 9">Cell membrane</location>
        <topology evidence="1">Multi-pass membrane protein</topology>
    </subcellularLocation>
    <subcellularLocation>
        <location evidence="9">Bacterial flagellum basal body</location>
    </subcellularLocation>
</comment>
<accession>A0A3D1JCF8</accession>
<dbReference type="PANTHER" id="PTHR34040">
    <property type="entry name" value="FLAGELLAR BIOSYNTHETIC PROTEIN FLIQ"/>
    <property type="match status" value="1"/>
</dbReference>
<keyword evidence="7 9" id="KW-0472">Membrane</keyword>
<evidence type="ECO:0000256" key="7">
    <source>
        <dbReference type="ARBA" id="ARBA00023136"/>
    </source>
</evidence>
<dbReference type="InterPro" id="IPR006305">
    <property type="entry name" value="FliQ"/>
</dbReference>
<dbReference type="PIRSF" id="PIRSF004669">
    <property type="entry name" value="FliQ"/>
    <property type="match status" value="1"/>
</dbReference>
<dbReference type="InterPro" id="IPR002191">
    <property type="entry name" value="Bac_export_3"/>
</dbReference>
<protein>
    <recommendedName>
        <fullName evidence="3 9">Flagellar biosynthetic protein FliQ</fullName>
    </recommendedName>
</protein>
<comment type="caution">
    <text evidence="10">The sequence shown here is derived from an EMBL/GenBank/DDBJ whole genome shotgun (WGS) entry which is preliminary data.</text>
</comment>
<proteinExistence type="inferred from homology"/>
<comment type="function">
    <text evidence="9">Role in flagellar biosynthesis.</text>
</comment>
<keyword evidence="8 9" id="KW-0975">Bacterial flagellum</keyword>
<dbReference type="GO" id="GO:0009425">
    <property type="term" value="C:bacterial-type flagellum basal body"/>
    <property type="evidence" value="ECO:0007669"/>
    <property type="project" value="UniProtKB-SubCell"/>
</dbReference>
<dbReference type="GO" id="GO:0044780">
    <property type="term" value="P:bacterial-type flagellum assembly"/>
    <property type="evidence" value="ECO:0007669"/>
    <property type="project" value="InterPro"/>
</dbReference>
<keyword evidence="5 9" id="KW-0812">Transmembrane</keyword>
<dbReference type="Pfam" id="PF01313">
    <property type="entry name" value="Bac_export_3"/>
    <property type="match status" value="1"/>
</dbReference>